<dbReference type="GO" id="GO:0005975">
    <property type="term" value="P:carbohydrate metabolic process"/>
    <property type="evidence" value="ECO:0007669"/>
    <property type="project" value="InterPro"/>
</dbReference>
<name>A0A329MC98_9BACL</name>
<keyword evidence="2 4" id="KW-0378">Hydrolase</keyword>
<dbReference type="Gene3D" id="2.160.20.10">
    <property type="entry name" value="Single-stranded right-handed beta-helix, Pectin lyase-like"/>
    <property type="match status" value="1"/>
</dbReference>
<accession>A0A329MC98</accession>
<dbReference type="SMART" id="SM00710">
    <property type="entry name" value="PbH1"/>
    <property type="match status" value="6"/>
</dbReference>
<dbReference type="InterPro" id="IPR051801">
    <property type="entry name" value="GH28_Enzymes"/>
</dbReference>
<evidence type="ECO:0008006" key="7">
    <source>
        <dbReference type="Google" id="ProtNLM"/>
    </source>
</evidence>
<evidence type="ECO:0000313" key="5">
    <source>
        <dbReference type="EMBL" id="RAV17318.1"/>
    </source>
</evidence>
<comment type="similarity">
    <text evidence="1 4">Belongs to the glycosyl hydrolase 28 family.</text>
</comment>
<dbReference type="PANTHER" id="PTHR31339">
    <property type="entry name" value="PECTIN LYASE-RELATED"/>
    <property type="match status" value="1"/>
</dbReference>
<proteinExistence type="inferred from homology"/>
<dbReference type="InterPro" id="IPR000743">
    <property type="entry name" value="Glyco_hydro_28"/>
</dbReference>
<evidence type="ECO:0000256" key="1">
    <source>
        <dbReference type="ARBA" id="ARBA00008834"/>
    </source>
</evidence>
<dbReference type="PANTHER" id="PTHR31339:SF9">
    <property type="entry name" value="PLASMIN AND FIBRONECTIN-BINDING PROTEIN A"/>
    <property type="match status" value="1"/>
</dbReference>
<gene>
    <name evidence="5" type="ORF">DQG23_27105</name>
</gene>
<dbReference type="Proteomes" id="UP000250369">
    <property type="component" value="Unassembled WGS sequence"/>
</dbReference>
<dbReference type="InterPro" id="IPR011050">
    <property type="entry name" value="Pectin_lyase_fold/virulence"/>
</dbReference>
<evidence type="ECO:0000256" key="2">
    <source>
        <dbReference type="ARBA" id="ARBA00022801"/>
    </source>
</evidence>
<evidence type="ECO:0000256" key="4">
    <source>
        <dbReference type="RuleBase" id="RU361169"/>
    </source>
</evidence>
<evidence type="ECO:0000256" key="3">
    <source>
        <dbReference type="ARBA" id="ARBA00023295"/>
    </source>
</evidence>
<dbReference type="EMBL" id="QMFB01000019">
    <property type="protein sequence ID" value="RAV17318.1"/>
    <property type="molecule type" value="Genomic_DNA"/>
</dbReference>
<sequence>MELSSVYQFNVMDYGAAGNGTNSDTAAVQAAIDACAAAGGGTVYVPPGRYLIGTVCLRSNLTLHLEQGSVLIASTDKDEYRFVTVYEQCVNTTVQTGNLYGKDISNFRITGNGEIDGADKAFWTRKETVGESWNSVPIYYWPKEWRPMGIMLEGCSNVHIEAVTIRSSPLYSGWLIDCQRIQLRGLQILNDFHGPNTDGFHFSSCRDVHIADCHFLTGDDSIAIDADGISKAENYTITNCTFNTSVNCFRIFTGLDPWFTVGSYNEVRNISISNCSVSNAAGFLNVTADNGLIEGITVSNVTLTMEQEGTPIFIMTNKGTVRHVIVSNMTAKSNGTCVIIGQPGDSIDDIVLSNILFDVAAKRKAFGIDIPDDIQGYAYHHFVPYNLYFRYAGRIRLHQVAVHWLDTELQESWSALKCREIERIDIDGFSGIHAGEDSEMPALHFANVKEAWITRTRALPGTKVFLQVEGTETRDIHLSDNDLMHAGQPVKTAMDVRAEAICERGNRTW</sequence>
<organism evidence="5 6">
    <name type="scientific">Paenibacillus contaminans</name>
    <dbReference type="NCBI Taxonomy" id="450362"/>
    <lineage>
        <taxon>Bacteria</taxon>
        <taxon>Bacillati</taxon>
        <taxon>Bacillota</taxon>
        <taxon>Bacilli</taxon>
        <taxon>Bacillales</taxon>
        <taxon>Paenibacillaceae</taxon>
        <taxon>Paenibacillus</taxon>
    </lineage>
</organism>
<keyword evidence="6" id="KW-1185">Reference proteome</keyword>
<reference evidence="5 6" key="1">
    <citation type="journal article" date="2009" name="Int. J. Syst. Evol. Microbiol.">
        <title>Paenibacillus contaminans sp. nov., isolated from a contaminated laboratory plate.</title>
        <authorList>
            <person name="Chou J.H."/>
            <person name="Lee J.H."/>
            <person name="Lin M.C."/>
            <person name="Chang P.S."/>
            <person name="Arun A.B."/>
            <person name="Young C.C."/>
            <person name="Chen W.M."/>
        </authorList>
    </citation>
    <scope>NUCLEOTIDE SEQUENCE [LARGE SCALE GENOMIC DNA]</scope>
    <source>
        <strain evidence="5 6">CKOBP-6</strain>
    </source>
</reference>
<comment type="caution">
    <text evidence="5">The sequence shown here is derived from an EMBL/GenBank/DDBJ whole genome shotgun (WGS) entry which is preliminary data.</text>
</comment>
<dbReference type="AlphaFoldDB" id="A0A329MC98"/>
<protein>
    <recommendedName>
        <fullName evidence="7">Glycoside hydrolase family 28 protein</fullName>
    </recommendedName>
</protein>
<dbReference type="InterPro" id="IPR006626">
    <property type="entry name" value="PbH1"/>
</dbReference>
<keyword evidence="3 4" id="KW-0326">Glycosidase</keyword>
<dbReference type="GO" id="GO:0004650">
    <property type="term" value="F:polygalacturonase activity"/>
    <property type="evidence" value="ECO:0007669"/>
    <property type="project" value="InterPro"/>
</dbReference>
<dbReference type="InterPro" id="IPR012334">
    <property type="entry name" value="Pectin_lyas_fold"/>
</dbReference>
<dbReference type="SUPFAM" id="SSF51126">
    <property type="entry name" value="Pectin lyase-like"/>
    <property type="match status" value="1"/>
</dbReference>
<evidence type="ECO:0000313" key="6">
    <source>
        <dbReference type="Proteomes" id="UP000250369"/>
    </source>
</evidence>
<dbReference type="Pfam" id="PF00295">
    <property type="entry name" value="Glyco_hydro_28"/>
    <property type="match status" value="1"/>
</dbReference>